<dbReference type="EMBL" id="JAXAFO010000026">
    <property type="protein sequence ID" value="MDX6850553.1"/>
    <property type="molecule type" value="Genomic_DNA"/>
</dbReference>
<reference evidence="5 6" key="1">
    <citation type="submission" date="2023-11" db="EMBL/GenBank/DDBJ databases">
        <title>Gilvimarinus fulvus sp. nov., isolated from the surface of Kelp.</title>
        <authorList>
            <person name="Sun Y.Y."/>
            <person name="Gong Y."/>
            <person name="Du Z.J."/>
        </authorList>
    </citation>
    <scope>NUCLEOTIDE SEQUENCE [LARGE SCALE GENOMIC DNA]</scope>
    <source>
        <strain evidence="5 6">SDUM040013</strain>
    </source>
</reference>
<dbReference type="PANTHER" id="PTHR30041">
    <property type="entry name" value="ARSENATE REDUCTASE"/>
    <property type="match status" value="1"/>
</dbReference>
<comment type="catalytic activity">
    <reaction evidence="4">
        <text>[glutaredoxin]-dithiol + arsenate + glutathione + H(+) = glutathionyl-S-S-[glutaredoxin] + arsenite + H2O</text>
        <dbReference type="Rhea" id="RHEA:22016"/>
        <dbReference type="Rhea" id="RHEA-COMP:10729"/>
        <dbReference type="Rhea" id="RHEA-COMP:17668"/>
        <dbReference type="ChEBI" id="CHEBI:15377"/>
        <dbReference type="ChEBI" id="CHEBI:15378"/>
        <dbReference type="ChEBI" id="CHEBI:29242"/>
        <dbReference type="ChEBI" id="CHEBI:29950"/>
        <dbReference type="ChEBI" id="CHEBI:48597"/>
        <dbReference type="ChEBI" id="CHEBI:57925"/>
        <dbReference type="ChEBI" id="CHEBI:146199"/>
        <dbReference type="EC" id="1.20.4.1"/>
    </reaction>
</comment>
<protein>
    <recommendedName>
        <fullName evidence="4">Arsenate reductase</fullName>
        <ecNumber evidence="4">1.20.4.1</ecNumber>
    </recommendedName>
</protein>
<evidence type="ECO:0000256" key="3">
    <source>
        <dbReference type="PROSITE-ProRule" id="PRU01282"/>
    </source>
</evidence>
<dbReference type="Pfam" id="PF03960">
    <property type="entry name" value="ArsC"/>
    <property type="match status" value="1"/>
</dbReference>
<sequence>MQIYHNPRCTKSRQALSLLEERGVTPEIIKYLEQKPSEATLRELVKKLAISPRELLRKGESVYKELNLANTDLGDDELIRAMHLYPKLIERPIVVAGNRAVIGRPPEAVLELV</sequence>
<dbReference type="GO" id="GO:0008794">
    <property type="term" value="F:arsenate reductase (glutaredoxin) activity"/>
    <property type="evidence" value="ECO:0007669"/>
    <property type="project" value="UniProtKB-EC"/>
</dbReference>
<gene>
    <name evidence="5" type="primary">arsC</name>
    <name evidence="5" type="ORF">SCD92_14370</name>
</gene>
<accession>A0ABU4S3Y7</accession>
<dbReference type="InterPro" id="IPR006660">
    <property type="entry name" value="Arsenate_reductase-like"/>
</dbReference>
<organism evidence="5 6">
    <name type="scientific">Gilvimarinus gilvus</name>
    <dbReference type="NCBI Taxonomy" id="3058038"/>
    <lineage>
        <taxon>Bacteria</taxon>
        <taxon>Pseudomonadati</taxon>
        <taxon>Pseudomonadota</taxon>
        <taxon>Gammaproteobacteria</taxon>
        <taxon>Cellvibrionales</taxon>
        <taxon>Cellvibrionaceae</taxon>
        <taxon>Gilvimarinus</taxon>
    </lineage>
</organism>
<dbReference type="NCBIfam" id="TIGR00014">
    <property type="entry name" value="arsC"/>
    <property type="match status" value="1"/>
</dbReference>
<comment type="caution">
    <text evidence="5">The sequence shown here is derived from an EMBL/GenBank/DDBJ whole genome shotgun (WGS) entry which is preliminary data.</text>
</comment>
<dbReference type="PROSITE" id="PS51353">
    <property type="entry name" value="ARSC"/>
    <property type="match status" value="1"/>
</dbReference>
<evidence type="ECO:0000313" key="5">
    <source>
        <dbReference type="EMBL" id="MDX6850553.1"/>
    </source>
</evidence>
<dbReference type="Gene3D" id="3.40.30.10">
    <property type="entry name" value="Glutaredoxin"/>
    <property type="match status" value="1"/>
</dbReference>
<evidence type="ECO:0000313" key="6">
    <source>
        <dbReference type="Proteomes" id="UP001273505"/>
    </source>
</evidence>
<keyword evidence="2 4" id="KW-0560">Oxidoreductase</keyword>
<dbReference type="InterPro" id="IPR036249">
    <property type="entry name" value="Thioredoxin-like_sf"/>
</dbReference>
<proteinExistence type="inferred from homology"/>
<dbReference type="RefSeq" id="WP_302724949.1">
    <property type="nucleotide sequence ID" value="NZ_JAULRU010000836.1"/>
</dbReference>
<evidence type="ECO:0000256" key="2">
    <source>
        <dbReference type="ARBA" id="ARBA00023002"/>
    </source>
</evidence>
<dbReference type="CDD" id="cd03034">
    <property type="entry name" value="ArsC_ArsC"/>
    <property type="match status" value="1"/>
</dbReference>
<comment type="similarity">
    <text evidence="1 3 4">Belongs to the ArsC family.</text>
</comment>
<dbReference type="EC" id="1.20.4.1" evidence="4"/>
<dbReference type="SUPFAM" id="SSF52833">
    <property type="entry name" value="Thioredoxin-like"/>
    <property type="match status" value="1"/>
</dbReference>
<dbReference type="InterPro" id="IPR006659">
    <property type="entry name" value="Arsenate_reductase"/>
</dbReference>
<dbReference type="PANTHER" id="PTHR30041:SF4">
    <property type="entry name" value="ARSENATE REDUCTASE"/>
    <property type="match status" value="1"/>
</dbReference>
<dbReference type="Proteomes" id="UP001273505">
    <property type="component" value="Unassembled WGS sequence"/>
</dbReference>
<name>A0ABU4S3Y7_9GAMM</name>
<evidence type="ECO:0000256" key="1">
    <source>
        <dbReference type="ARBA" id="ARBA00007198"/>
    </source>
</evidence>
<keyword evidence="6" id="KW-1185">Reference proteome</keyword>
<evidence type="ECO:0000256" key="4">
    <source>
        <dbReference type="RuleBase" id="RU362029"/>
    </source>
</evidence>